<feature type="region of interest" description="Disordered" evidence="1">
    <location>
        <begin position="23"/>
        <end position="74"/>
    </location>
</feature>
<gene>
    <name evidence="2" type="ORF">NEOLI_004299</name>
</gene>
<protein>
    <submittedName>
        <fullName evidence="2">Uncharacterized protein</fullName>
    </submittedName>
</protein>
<dbReference type="AlphaFoldDB" id="A0A1U7LUA9"/>
<organism evidence="2 3">
    <name type="scientific">Neolecta irregularis (strain DAH-3)</name>
    <dbReference type="NCBI Taxonomy" id="1198029"/>
    <lineage>
        <taxon>Eukaryota</taxon>
        <taxon>Fungi</taxon>
        <taxon>Dikarya</taxon>
        <taxon>Ascomycota</taxon>
        <taxon>Taphrinomycotina</taxon>
        <taxon>Neolectales</taxon>
        <taxon>Neolectaceae</taxon>
        <taxon>Neolecta</taxon>
    </lineage>
</organism>
<feature type="compositionally biased region" description="Low complexity" evidence="1">
    <location>
        <begin position="29"/>
        <end position="55"/>
    </location>
</feature>
<sequence>MAEPQTGDDLLALIEQIWAARIMEEQTEQDPQTEQQTVTEQQQAATEQEQTETGEWSYKQNDDEPTPSPGSDNWMTMSLARQQAAHQY</sequence>
<comment type="caution">
    <text evidence="2">The sequence shown here is derived from an EMBL/GenBank/DDBJ whole genome shotgun (WGS) entry which is preliminary data.</text>
</comment>
<evidence type="ECO:0000256" key="1">
    <source>
        <dbReference type="SAM" id="MobiDB-lite"/>
    </source>
</evidence>
<reference evidence="2 3" key="1">
    <citation type="submission" date="2016-04" db="EMBL/GenBank/DDBJ databases">
        <title>Evolutionary innovation and constraint leading to complex multicellularity in the Ascomycota.</title>
        <authorList>
            <person name="Cisse O."/>
            <person name="Nguyen A."/>
            <person name="Hewitt D.A."/>
            <person name="Jedd G."/>
            <person name="Stajich J.E."/>
        </authorList>
    </citation>
    <scope>NUCLEOTIDE SEQUENCE [LARGE SCALE GENOMIC DNA]</scope>
    <source>
        <strain evidence="2 3">DAH-3</strain>
    </source>
</reference>
<name>A0A1U7LUA9_NEOID</name>
<dbReference type="Proteomes" id="UP000186594">
    <property type="component" value="Unassembled WGS sequence"/>
</dbReference>
<evidence type="ECO:0000313" key="3">
    <source>
        <dbReference type="Proteomes" id="UP000186594"/>
    </source>
</evidence>
<accession>A0A1U7LUA9</accession>
<keyword evidence="3" id="KW-1185">Reference proteome</keyword>
<dbReference type="EMBL" id="LXFE01000218">
    <property type="protein sequence ID" value="OLL26209.1"/>
    <property type="molecule type" value="Genomic_DNA"/>
</dbReference>
<evidence type="ECO:0000313" key="2">
    <source>
        <dbReference type="EMBL" id="OLL26209.1"/>
    </source>
</evidence>
<proteinExistence type="predicted"/>